<gene>
    <name evidence="2" type="ORF">GCM10010405_46090</name>
</gene>
<evidence type="ECO:0000256" key="1">
    <source>
        <dbReference type="SAM" id="MobiDB-lite"/>
    </source>
</evidence>
<dbReference type="RefSeq" id="WP_344326622.1">
    <property type="nucleotide sequence ID" value="NZ_BAAASZ010000031.1"/>
</dbReference>
<protein>
    <submittedName>
        <fullName evidence="2">Uncharacterized protein</fullName>
    </submittedName>
</protein>
<accession>A0ABN3KDN2</accession>
<name>A0ABN3KDN2_9ACTN</name>
<dbReference type="Proteomes" id="UP001501638">
    <property type="component" value="Unassembled WGS sequence"/>
</dbReference>
<feature type="region of interest" description="Disordered" evidence="1">
    <location>
        <begin position="1"/>
        <end position="22"/>
    </location>
</feature>
<keyword evidence="3" id="KW-1185">Reference proteome</keyword>
<comment type="caution">
    <text evidence="2">The sequence shown here is derived from an EMBL/GenBank/DDBJ whole genome shotgun (WGS) entry which is preliminary data.</text>
</comment>
<evidence type="ECO:0000313" key="3">
    <source>
        <dbReference type="Proteomes" id="UP001501638"/>
    </source>
</evidence>
<dbReference type="EMBL" id="BAAASZ010000031">
    <property type="protein sequence ID" value="GAA2456839.1"/>
    <property type="molecule type" value="Genomic_DNA"/>
</dbReference>
<evidence type="ECO:0000313" key="2">
    <source>
        <dbReference type="EMBL" id="GAA2456839.1"/>
    </source>
</evidence>
<feature type="compositionally biased region" description="Polar residues" evidence="1">
    <location>
        <begin position="1"/>
        <end position="11"/>
    </location>
</feature>
<organism evidence="2 3">
    <name type="scientific">Streptomyces macrosporus</name>
    <dbReference type="NCBI Taxonomy" id="44032"/>
    <lineage>
        <taxon>Bacteria</taxon>
        <taxon>Bacillati</taxon>
        <taxon>Actinomycetota</taxon>
        <taxon>Actinomycetes</taxon>
        <taxon>Kitasatosporales</taxon>
        <taxon>Streptomycetaceae</taxon>
        <taxon>Streptomyces</taxon>
    </lineage>
</organism>
<dbReference type="InterPro" id="IPR046300">
    <property type="entry name" value="DUF6415"/>
</dbReference>
<proteinExistence type="predicted"/>
<dbReference type="Pfam" id="PF19979">
    <property type="entry name" value="DUF6415"/>
    <property type="match status" value="1"/>
</dbReference>
<reference evidence="2 3" key="1">
    <citation type="journal article" date="2019" name="Int. J. Syst. Evol. Microbiol.">
        <title>The Global Catalogue of Microorganisms (GCM) 10K type strain sequencing project: providing services to taxonomists for standard genome sequencing and annotation.</title>
        <authorList>
            <consortium name="The Broad Institute Genomics Platform"/>
            <consortium name="The Broad Institute Genome Sequencing Center for Infectious Disease"/>
            <person name="Wu L."/>
            <person name="Ma J."/>
        </authorList>
    </citation>
    <scope>NUCLEOTIDE SEQUENCE [LARGE SCALE GENOMIC DNA]</scope>
    <source>
        <strain evidence="2 3">JCM 6305</strain>
    </source>
</reference>
<sequence length="171" mass="18981">MTQATDTTPAQGPSGDPIDADTISRTIRDALTEDPTRTHDDLIGLGVSLRGHMQLLFPIAEQAVDKLWHGSVQWYDARTRLDYIRRHMDEALGVTADSVRPMVARLARGCAWLLEQAEPRRRLCPRCREVKISTRMVDAVESGSGAGANIYACRDCQPHGQWDEEIAQKGA</sequence>